<dbReference type="RefSeq" id="WP_194704932.1">
    <property type="nucleotide sequence ID" value="NZ_JADKPN010000001.1"/>
</dbReference>
<evidence type="ECO:0000256" key="1">
    <source>
        <dbReference type="SAM" id="MobiDB-lite"/>
    </source>
</evidence>
<feature type="compositionally biased region" description="Basic and acidic residues" evidence="1">
    <location>
        <begin position="52"/>
        <end position="61"/>
    </location>
</feature>
<feature type="region of interest" description="Disordered" evidence="1">
    <location>
        <begin position="1"/>
        <end position="79"/>
    </location>
</feature>
<evidence type="ECO:0000313" key="3">
    <source>
        <dbReference type="Proteomes" id="UP000640489"/>
    </source>
</evidence>
<feature type="compositionally biased region" description="Basic and acidic residues" evidence="1">
    <location>
        <begin position="1"/>
        <end position="14"/>
    </location>
</feature>
<dbReference type="AlphaFoldDB" id="A0A930VBT5"/>
<evidence type="ECO:0000313" key="2">
    <source>
        <dbReference type="EMBL" id="MBF4761737.1"/>
    </source>
</evidence>
<dbReference type="Proteomes" id="UP000640489">
    <property type="component" value="Unassembled WGS sequence"/>
</dbReference>
<comment type="caution">
    <text evidence="2">The sequence shown here is derived from an EMBL/GenBank/DDBJ whole genome shotgun (WGS) entry which is preliminary data.</text>
</comment>
<name>A0A930VBT5_9ACTN</name>
<gene>
    <name evidence="2" type="ORF">ISU07_01245</name>
</gene>
<organism evidence="2 3">
    <name type="scientific">Nocardioides islandensis</name>
    <dbReference type="NCBI Taxonomy" id="433663"/>
    <lineage>
        <taxon>Bacteria</taxon>
        <taxon>Bacillati</taxon>
        <taxon>Actinomycetota</taxon>
        <taxon>Actinomycetes</taxon>
        <taxon>Propionibacteriales</taxon>
        <taxon>Nocardioidaceae</taxon>
        <taxon>Nocardioides</taxon>
    </lineage>
</organism>
<sequence length="79" mass="7842">MGFFDSLKEALGGDKDDDGSVTSASAPVDPALDPAPASAPASASDVAPASGDARHVDRDATDESTAAPHVIGGKHAQRD</sequence>
<proteinExistence type="predicted"/>
<dbReference type="EMBL" id="JADKPN010000001">
    <property type="protein sequence ID" value="MBF4761737.1"/>
    <property type="molecule type" value="Genomic_DNA"/>
</dbReference>
<keyword evidence="3" id="KW-1185">Reference proteome</keyword>
<protein>
    <submittedName>
        <fullName evidence="2">Uncharacterized protein</fullName>
    </submittedName>
</protein>
<reference evidence="2" key="1">
    <citation type="submission" date="2020-11" db="EMBL/GenBank/DDBJ databases">
        <title>Nocardioides sp. nov., isolated from Soil of Cynanchum wilfordii Hemsley rhizosphere.</title>
        <authorList>
            <person name="Lee J.-S."/>
            <person name="Suh M.K."/>
            <person name="Kim J.-S."/>
        </authorList>
    </citation>
    <scope>NUCLEOTIDE SEQUENCE</scope>
    <source>
        <strain evidence="2">KCTC 19275</strain>
    </source>
</reference>
<feature type="compositionally biased region" description="Low complexity" evidence="1">
    <location>
        <begin position="23"/>
        <end position="51"/>
    </location>
</feature>
<accession>A0A930VBT5</accession>